<evidence type="ECO:0000256" key="1">
    <source>
        <dbReference type="SAM" id="MobiDB-lite"/>
    </source>
</evidence>
<feature type="non-terminal residue" evidence="2">
    <location>
        <position position="1"/>
    </location>
</feature>
<feature type="non-terminal residue" evidence="2">
    <location>
        <position position="84"/>
    </location>
</feature>
<sequence>RRHRRCLRPRGAGRGGHRPPGATRRLRAGDVHRRGRVLPPAPGAAGPAGIRRRGRLVLARSPPGRRDARSGPGRQRRARRPPGL</sequence>
<reference evidence="2" key="1">
    <citation type="submission" date="2020-02" db="EMBL/GenBank/DDBJ databases">
        <authorList>
            <person name="Meier V. D."/>
        </authorList>
    </citation>
    <scope>NUCLEOTIDE SEQUENCE</scope>
    <source>
        <strain evidence="2">AVDCRST_MAG20</strain>
    </source>
</reference>
<dbReference type="AlphaFoldDB" id="A0A6J4I1P2"/>
<accession>A0A6J4I1P2</accession>
<organism evidence="2">
    <name type="scientific">uncultured Acidimicrobiales bacterium</name>
    <dbReference type="NCBI Taxonomy" id="310071"/>
    <lineage>
        <taxon>Bacteria</taxon>
        <taxon>Bacillati</taxon>
        <taxon>Actinomycetota</taxon>
        <taxon>Acidimicrobiia</taxon>
        <taxon>Acidimicrobiales</taxon>
        <taxon>environmental samples</taxon>
    </lineage>
</organism>
<feature type="region of interest" description="Disordered" evidence="1">
    <location>
        <begin position="1"/>
        <end position="84"/>
    </location>
</feature>
<keyword evidence="2" id="KW-0560">Oxidoreductase</keyword>
<proteinExistence type="predicted"/>
<dbReference type="EMBL" id="CADCSY010000069">
    <property type="protein sequence ID" value="CAA9237527.1"/>
    <property type="molecule type" value="Genomic_DNA"/>
</dbReference>
<dbReference type="GO" id="GO:0051745">
    <property type="term" value="F:4-hydroxy-3-methylbut-2-enyl diphosphate reductase activity"/>
    <property type="evidence" value="ECO:0007669"/>
    <property type="project" value="UniProtKB-EC"/>
</dbReference>
<gene>
    <name evidence="2" type="ORF">AVDCRST_MAG20-1555</name>
</gene>
<feature type="compositionally biased region" description="Basic residues" evidence="1">
    <location>
        <begin position="74"/>
        <end position="84"/>
    </location>
</feature>
<protein>
    <submittedName>
        <fullName evidence="2">4-hydroxy-3-methylbut-2-enyl diphosphate reductase</fullName>
        <ecNumber evidence="2">1.17.7.4</ecNumber>
    </submittedName>
</protein>
<dbReference type="EC" id="1.17.7.4" evidence="2"/>
<evidence type="ECO:0000313" key="2">
    <source>
        <dbReference type="EMBL" id="CAA9237527.1"/>
    </source>
</evidence>
<name>A0A6J4I1P2_9ACTN</name>